<evidence type="ECO:0000313" key="1">
    <source>
        <dbReference type="EMBL" id="KAG6467747.1"/>
    </source>
</evidence>
<dbReference type="Proteomes" id="UP000734854">
    <property type="component" value="Unassembled WGS sequence"/>
</dbReference>
<geneLocation type="mitochondrion" evidence="1"/>
<gene>
    <name evidence="1" type="ORF">ZIOFF_074394</name>
</gene>
<name>A0A8J5C640_ZINOF</name>
<dbReference type="EMBL" id="JACMSC010000024">
    <property type="protein sequence ID" value="KAG6467747.1"/>
    <property type="molecule type" value="Genomic_DNA"/>
</dbReference>
<reference evidence="1 2" key="1">
    <citation type="submission" date="2020-08" db="EMBL/GenBank/DDBJ databases">
        <title>Plant Genome Project.</title>
        <authorList>
            <person name="Zhang R.-G."/>
        </authorList>
    </citation>
    <scope>NUCLEOTIDE SEQUENCE [LARGE SCALE GENOMIC DNA]</scope>
    <source>
        <tissue evidence="1">Rhizome</tissue>
    </source>
</reference>
<evidence type="ECO:0000313" key="2">
    <source>
        <dbReference type="Proteomes" id="UP000734854"/>
    </source>
</evidence>
<dbReference type="AlphaFoldDB" id="A0A8J5C640"/>
<protein>
    <submittedName>
        <fullName evidence="1">Uncharacterized protein</fullName>
    </submittedName>
</protein>
<accession>A0A8J5C640</accession>
<proteinExistence type="predicted"/>
<keyword evidence="2" id="KW-1185">Reference proteome</keyword>
<keyword evidence="1" id="KW-0496">Mitochondrion</keyword>
<sequence>MAEVSVVDDLSEEGDEDDLSWEELEAAPAKLDDLKAEVQDPLLEVNLGTEEEPRPTFVSQLLEPAVQLRIIEFIKEYKDCFAWDYSGMPGLDRKLVEDRLPIKAGCKPFKQPPRRMPNEVVLKKTVLSSFWYTGQKTEEFQSHSQ</sequence>
<organism evidence="1 2">
    <name type="scientific">Zingiber officinale</name>
    <name type="common">Ginger</name>
    <name type="synonym">Amomum zingiber</name>
    <dbReference type="NCBI Taxonomy" id="94328"/>
    <lineage>
        <taxon>Eukaryota</taxon>
        <taxon>Viridiplantae</taxon>
        <taxon>Streptophyta</taxon>
        <taxon>Embryophyta</taxon>
        <taxon>Tracheophyta</taxon>
        <taxon>Spermatophyta</taxon>
        <taxon>Magnoliopsida</taxon>
        <taxon>Liliopsida</taxon>
        <taxon>Zingiberales</taxon>
        <taxon>Zingiberaceae</taxon>
        <taxon>Zingiber</taxon>
    </lineage>
</organism>
<comment type="caution">
    <text evidence="1">The sequence shown here is derived from an EMBL/GenBank/DDBJ whole genome shotgun (WGS) entry which is preliminary data.</text>
</comment>